<dbReference type="Proteomes" id="UP000838756">
    <property type="component" value="Unassembled WGS sequence"/>
</dbReference>
<dbReference type="AlphaFoldDB" id="A0A8S4RZL3"/>
<reference evidence="1" key="1">
    <citation type="submission" date="2022-03" db="EMBL/GenBank/DDBJ databases">
        <authorList>
            <person name="Lindestad O."/>
        </authorList>
    </citation>
    <scope>NUCLEOTIDE SEQUENCE</scope>
</reference>
<accession>A0A8S4RZL3</accession>
<keyword evidence="2" id="KW-1185">Reference proteome</keyword>
<sequence length="64" mass="7274">MAFILTFFGQESRRANDSIESLVVQGEPRAPEPAENGPCRMRWVDQIKATVGSPLHECIREFRV</sequence>
<evidence type="ECO:0000313" key="1">
    <source>
        <dbReference type="EMBL" id="CAH2243301.1"/>
    </source>
</evidence>
<dbReference type="EMBL" id="CAKXAJ010025736">
    <property type="protein sequence ID" value="CAH2243301.1"/>
    <property type="molecule type" value="Genomic_DNA"/>
</dbReference>
<organism evidence="1 2">
    <name type="scientific">Pararge aegeria aegeria</name>
    <dbReference type="NCBI Taxonomy" id="348720"/>
    <lineage>
        <taxon>Eukaryota</taxon>
        <taxon>Metazoa</taxon>
        <taxon>Ecdysozoa</taxon>
        <taxon>Arthropoda</taxon>
        <taxon>Hexapoda</taxon>
        <taxon>Insecta</taxon>
        <taxon>Pterygota</taxon>
        <taxon>Neoptera</taxon>
        <taxon>Endopterygota</taxon>
        <taxon>Lepidoptera</taxon>
        <taxon>Glossata</taxon>
        <taxon>Ditrysia</taxon>
        <taxon>Papilionoidea</taxon>
        <taxon>Nymphalidae</taxon>
        <taxon>Satyrinae</taxon>
        <taxon>Satyrini</taxon>
        <taxon>Parargina</taxon>
        <taxon>Pararge</taxon>
    </lineage>
</organism>
<evidence type="ECO:0000313" key="2">
    <source>
        <dbReference type="Proteomes" id="UP000838756"/>
    </source>
</evidence>
<proteinExistence type="predicted"/>
<comment type="caution">
    <text evidence="1">The sequence shown here is derived from an EMBL/GenBank/DDBJ whole genome shotgun (WGS) entry which is preliminary data.</text>
</comment>
<protein>
    <submittedName>
        <fullName evidence="1">Jg26011 protein</fullName>
    </submittedName>
</protein>
<name>A0A8S4RZL3_9NEOP</name>
<gene>
    <name evidence="1" type="primary">jg26011</name>
    <name evidence="1" type="ORF">PAEG_LOCUS19463</name>
</gene>